<feature type="signal peptide" evidence="2">
    <location>
        <begin position="1"/>
        <end position="24"/>
    </location>
</feature>
<protein>
    <recommendedName>
        <fullName evidence="5">Secreted protein</fullName>
    </recommendedName>
</protein>
<dbReference type="Proteomes" id="UP001218218">
    <property type="component" value="Unassembled WGS sequence"/>
</dbReference>
<evidence type="ECO:0008006" key="5">
    <source>
        <dbReference type="Google" id="ProtNLM"/>
    </source>
</evidence>
<reference evidence="3" key="1">
    <citation type="submission" date="2023-03" db="EMBL/GenBank/DDBJ databases">
        <title>Massive genome expansion in bonnet fungi (Mycena s.s.) driven by repeated elements and novel gene families across ecological guilds.</title>
        <authorList>
            <consortium name="Lawrence Berkeley National Laboratory"/>
            <person name="Harder C.B."/>
            <person name="Miyauchi S."/>
            <person name="Viragh M."/>
            <person name="Kuo A."/>
            <person name="Thoen E."/>
            <person name="Andreopoulos B."/>
            <person name="Lu D."/>
            <person name="Skrede I."/>
            <person name="Drula E."/>
            <person name="Henrissat B."/>
            <person name="Morin E."/>
            <person name="Kohler A."/>
            <person name="Barry K."/>
            <person name="LaButti K."/>
            <person name="Morin E."/>
            <person name="Salamov A."/>
            <person name="Lipzen A."/>
            <person name="Mereny Z."/>
            <person name="Hegedus B."/>
            <person name="Baldrian P."/>
            <person name="Stursova M."/>
            <person name="Weitz H."/>
            <person name="Taylor A."/>
            <person name="Grigoriev I.V."/>
            <person name="Nagy L.G."/>
            <person name="Martin F."/>
            <person name="Kauserud H."/>
        </authorList>
    </citation>
    <scope>NUCLEOTIDE SEQUENCE</scope>
    <source>
        <strain evidence="3">CBHHK002</strain>
    </source>
</reference>
<feature type="region of interest" description="Disordered" evidence="1">
    <location>
        <begin position="36"/>
        <end position="58"/>
    </location>
</feature>
<evidence type="ECO:0000313" key="3">
    <source>
        <dbReference type="EMBL" id="KAJ7321639.1"/>
    </source>
</evidence>
<feature type="chain" id="PRO_5042146967" description="Secreted protein" evidence="2">
    <location>
        <begin position="25"/>
        <end position="73"/>
    </location>
</feature>
<dbReference type="AlphaFoldDB" id="A0AAD7EG35"/>
<comment type="caution">
    <text evidence="3">The sequence shown here is derived from an EMBL/GenBank/DDBJ whole genome shotgun (WGS) entry which is preliminary data.</text>
</comment>
<keyword evidence="4" id="KW-1185">Reference proteome</keyword>
<name>A0AAD7EG35_9AGAR</name>
<evidence type="ECO:0000313" key="4">
    <source>
        <dbReference type="Proteomes" id="UP001218218"/>
    </source>
</evidence>
<accession>A0AAD7EG35</accession>
<sequence length="73" mass="7984">MIFSARFVICFTTLLSTAPLHGLALPVQVEHRGIVTTEDLGGTPSQDSRRTPPPPDWKRTVGEFDIGGFLKGF</sequence>
<evidence type="ECO:0000256" key="1">
    <source>
        <dbReference type="SAM" id="MobiDB-lite"/>
    </source>
</evidence>
<gene>
    <name evidence="3" type="ORF">DFH08DRAFT_889241</name>
</gene>
<evidence type="ECO:0000256" key="2">
    <source>
        <dbReference type="SAM" id="SignalP"/>
    </source>
</evidence>
<organism evidence="3 4">
    <name type="scientific">Mycena albidolilacea</name>
    <dbReference type="NCBI Taxonomy" id="1033008"/>
    <lineage>
        <taxon>Eukaryota</taxon>
        <taxon>Fungi</taxon>
        <taxon>Dikarya</taxon>
        <taxon>Basidiomycota</taxon>
        <taxon>Agaricomycotina</taxon>
        <taxon>Agaricomycetes</taxon>
        <taxon>Agaricomycetidae</taxon>
        <taxon>Agaricales</taxon>
        <taxon>Marasmiineae</taxon>
        <taxon>Mycenaceae</taxon>
        <taxon>Mycena</taxon>
    </lineage>
</organism>
<dbReference type="EMBL" id="JARIHO010000050">
    <property type="protein sequence ID" value="KAJ7321639.1"/>
    <property type="molecule type" value="Genomic_DNA"/>
</dbReference>
<proteinExistence type="predicted"/>
<keyword evidence="2" id="KW-0732">Signal</keyword>